<gene>
    <name evidence="3" type="ORF">CDL12_27075</name>
</gene>
<sequence>MDLVSQAYIAETPISRSSTSKACWSIWKVENQACTFLARPDLKKPSSRLAFTIGDSEKPKTRDNITAEMKIRCFSVTILDSLCGMMTPLFDATITNIKLATHGRVEAMNAVLISSFAASTFNIHLEAWEPLVEPFDGIFKLETYDANLSQPVRVAKRMRIAATSILNVNISAANIGTLAQTMDSWRKQRELEEKAMKFYEEAAGSHASDQKPTHLALDEDDFQTIIVENKLGCDIYLKNTRDNLDTVNLLPHDDSSALWIPPPRYSDRLNFSDESREPRCYVGVQIVDAKGLPLLDDGNSHRFFCALRLLVENQEANPQKLFPQSARTKCVKPVITRVNDSDEGTAKWNELFIFEVPRKGVARLEVEVTNLAAKAGKGEVVGACSFSVGHGMNMLKKVASARMLHQASDVQSVASYPLTRKGQPVHEMLSLSCLFVSTSYIEKSMVTDFDN</sequence>
<evidence type="ECO:0000313" key="3">
    <source>
        <dbReference type="EMBL" id="PIN00427.1"/>
    </source>
</evidence>
<evidence type="ECO:0000256" key="1">
    <source>
        <dbReference type="ARBA" id="ARBA00006545"/>
    </source>
</evidence>
<dbReference type="GO" id="GO:0045053">
    <property type="term" value="P:protein retention in Golgi apparatus"/>
    <property type="evidence" value="ECO:0007669"/>
    <property type="project" value="TreeGrafter"/>
</dbReference>
<evidence type="ECO:0000313" key="4">
    <source>
        <dbReference type="Proteomes" id="UP000231279"/>
    </source>
</evidence>
<accession>A0A2G9G552</accession>
<dbReference type="PROSITE" id="PS50004">
    <property type="entry name" value="C2"/>
    <property type="match status" value="1"/>
</dbReference>
<dbReference type="STRING" id="429701.A0A2G9G552"/>
<dbReference type="InterPro" id="IPR035892">
    <property type="entry name" value="C2_domain_sf"/>
</dbReference>
<keyword evidence="4" id="KW-1185">Reference proteome</keyword>
<reference evidence="4" key="1">
    <citation type="journal article" date="2018" name="Gigascience">
        <title>Genome assembly of the Pink Ipe (Handroanthus impetiginosus, Bignoniaceae), a highly valued, ecologically keystone Neotropical timber forest tree.</title>
        <authorList>
            <person name="Silva-Junior O.B."/>
            <person name="Grattapaglia D."/>
            <person name="Novaes E."/>
            <person name="Collevatti R.G."/>
        </authorList>
    </citation>
    <scope>NUCLEOTIDE SEQUENCE [LARGE SCALE GENOMIC DNA]</scope>
    <source>
        <strain evidence="4">cv. UFG-1</strain>
    </source>
</reference>
<protein>
    <recommendedName>
        <fullName evidence="2">C2 domain-containing protein</fullName>
    </recommendedName>
</protein>
<name>A0A2G9G552_9LAMI</name>
<dbReference type="AlphaFoldDB" id="A0A2G9G552"/>
<dbReference type="Proteomes" id="UP000231279">
    <property type="component" value="Unassembled WGS sequence"/>
</dbReference>
<dbReference type="SUPFAM" id="SSF49562">
    <property type="entry name" value="C2 domain (Calcium/lipid-binding domain, CaLB)"/>
    <property type="match status" value="1"/>
</dbReference>
<dbReference type="CDD" id="cd00030">
    <property type="entry name" value="C2"/>
    <property type="match status" value="1"/>
</dbReference>
<dbReference type="PANTHER" id="PTHR16166:SF93">
    <property type="entry name" value="INTERMEMBRANE LIPID TRANSFER PROTEIN VPS13"/>
    <property type="match status" value="1"/>
</dbReference>
<dbReference type="Gene3D" id="2.60.40.150">
    <property type="entry name" value="C2 domain"/>
    <property type="match status" value="1"/>
</dbReference>
<dbReference type="OrthoDB" id="428159at2759"/>
<dbReference type="GO" id="GO:0006623">
    <property type="term" value="P:protein targeting to vacuole"/>
    <property type="evidence" value="ECO:0007669"/>
    <property type="project" value="TreeGrafter"/>
</dbReference>
<dbReference type="InterPro" id="IPR000008">
    <property type="entry name" value="C2_dom"/>
</dbReference>
<dbReference type="InterPro" id="IPR026847">
    <property type="entry name" value="VPS13"/>
</dbReference>
<dbReference type="PANTHER" id="PTHR16166">
    <property type="entry name" value="VACUOLAR PROTEIN SORTING-ASSOCIATED PROTEIN VPS13"/>
    <property type="match status" value="1"/>
</dbReference>
<evidence type="ECO:0000259" key="2">
    <source>
        <dbReference type="PROSITE" id="PS50004"/>
    </source>
</evidence>
<comment type="caution">
    <text evidence="3">The sequence shown here is derived from an EMBL/GenBank/DDBJ whole genome shotgun (WGS) entry which is preliminary data.</text>
</comment>
<organism evidence="3 4">
    <name type="scientific">Handroanthus impetiginosus</name>
    <dbReference type="NCBI Taxonomy" id="429701"/>
    <lineage>
        <taxon>Eukaryota</taxon>
        <taxon>Viridiplantae</taxon>
        <taxon>Streptophyta</taxon>
        <taxon>Embryophyta</taxon>
        <taxon>Tracheophyta</taxon>
        <taxon>Spermatophyta</taxon>
        <taxon>Magnoliopsida</taxon>
        <taxon>eudicotyledons</taxon>
        <taxon>Gunneridae</taxon>
        <taxon>Pentapetalae</taxon>
        <taxon>asterids</taxon>
        <taxon>lamiids</taxon>
        <taxon>Lamiales</taxon>
        <taxon>Bignoniaceae</taxon>
        <taxon>Crescentiina</taxon>
        <taxon>Tabebuia alliance</taxon>
        <taxon>Handroanthus</taxon>
    </lineage>
</organism>
<feature type="domain" description="C2" evidence="2">
    <location>
        <begin position="263"/>
        <end position="405"/>
    </location>
</feature>
<dbReference type="EMBL" id="NKXS01006978">
    <property type="protein sequence ID" value="PIN00427.1"/>
    <property type="molecule type" value="Genomic_DNA"/>
</dbReference>
<comment type="similarity">
    <text evidence="1">Belongs to the VPS13 family.</text>
</comment>
<dbReference type="Pfam" id="PF00168">
    <property type="entry name" value="C2"/>
    <property type="match status" value="1"/>
</dbReference>
<proteinExistence type="inferred from homology"/>